<evidence type="ECO:0000313" key="1">
    <source>
        <dbReference type="EMBL" id="WAR24571.1"/>
    </source>
</evidence>
<accession>A0ABY7FSQ0</accession>
<dbReference type="EMBL" id="CP111024">
    <property type="protein sequence ID" value="WAR24571.1"/>
    <property type="molecule type" value="Genomic_DNA"/>
</dbReference>
<name>A0ABY7FSQ0_MYAAR</name>
<dbReference type="Proteomes" id="UP001164746">
    <property type="component" value="Chromosome 13"/>
</dbReference>
<evidence type="ECO:0000313" key="2">
    <source>
        <dbReference type="EMBL" id="WAR24617.1"/>
    </source>
</evidence>
<evidence type="ECO:0008006" key="4">
    <source>
        <dbReference type="Google" id="ProtNLM"/>
    </source>
</evidence>
<dbReference type="EMBL" id="CP111024">
    <property type="protein sequence ID" value="WAR24617.1"/>
    <property type="molecule type" value="Genomic_DNA"/>
</dbReference>
<reference evidence="2" key="1">
    <citation type="submission" date="2022-11" db="EMBL/GenBank/DDBJ databases">
        <title>Centuries of genome instability and evolution in soft-shell clam transmissible cancer (bioRxiv).</title>
        <authorList>
            <person name="Hart S.F.M."/>
            <person name="Yonemitsu M.A."/>
            <person name="Giersch R.M."/>
            <person name="Beal B.F."/>
            <person name="Arriagada G."/>
            <person name="Davis B.W."/>
            <person name="Ostrander E.A."/>
            <person name="Goff S.P."/>
            <person name="Metzger M.J."/>
        </authorList>
    </citation>
    <scope>NUCLEOTIDE SEQUENCE</scope>
    <source>
        <strain evidence="2">MELC-2E11</strain>
        <tissue evidence="2">Siphon/mantle</tissue>
    </source>
</reference>
<gene>
    <name evidence="1" type="ORF">MAR_038240</name>
    <name evidence="2" type="ORF">MAR_038286</name>
</gene>
<keyword evidence="3" id="KW-1185">Reference proteome</keyword>
<evidence type="ECO:0000313" key="3">
    <source>
        <dbReference type="Proteomes" id="UP001164746"/>
    </source>
</evidence>
<proteinExistence type="predicted"/>
<protein>
    <recommendedName>
        <fullName evidence="4">DUF19 domain-containing protein</fullName>
    </recommendedName>
</protein>
<organism evidence="2 3">
    <name type="scientific">Mya arenaria</name>
    <name type="common">Soft-shell clam</name>
    <dbReference type="NCBI Taxonomy" id="6604"/>
    <lineage>
        <taxon>Eukaryota</taxon>
        <taxon>Metazoa</taxon>
        <taxon>Spiralia</taxon>
        <taxon>Lophotrochozoa</taxon>
        <taxon>Mollusca</taxon>
        <taxon>Bivalvia</taxon>
        <taxon>Autobranchia</taxon>
        <taxon>Heteroconchia</taxon>
        <taxon>Euheterodonta</taxon>
        <taxon>Imparidentia</taxon>
        <taxon>Neoheterodontei</taxon>
        <taxon>Myida</taxon>
        <taxon>Myoidea</taxon>
        <taxon>Myidae</taxon>
        <taxon>Mya</taxon>
    </lineage>
</organism>
<sequence length="185" mass="19903">MTTIGERLLSCPFATAAITNSTVDQLSSICGNVECNIKCFTEAVGDCYQTDQNFYLDPSVIKMVNRAMCANTELTTGMLTHCASQLFDDQCLSVMSAALTSAILDYYVPQDYANYKISYCSALSTYVSCLSVQPSGSCTSEMAQFANDIMFASAQYEGCGGQTSAFFTTYEGDIECSASHADGIN</sequence>